<evidence type="ECO:0000313" key="3">
    <source>
        <dbReference type="EMBL" id="MFC4789206.1"/>
    </source>
</evidence>
<accession>A0ABV9QCC4</accession>
<name>A0ABV9QCC4_9BURK</name>
<feature type="domain" description="Phosphoribosyltransferase" evidence="2">
    <location>
        <begin position="191"/>
        <end position="236"/>
    </location>
</feature>
<dbReference type="Pfam" id="PF00156">
    <property type="entry name" value="Pribosyltran"/>
    <property type="match status" value="1"/>
</dbReference>
<dbReference type="Gene3D" id="3.40.50.2020">
    <property type="match status" value="1"/>
</dbReference>
<comment type="similarity">
    <text evidence="1">Belongs to the ComF/GntX family.</text>
</comment>
<organism evidence="3 4">
    <name type="scientific">Giesbergeria sinuosa</name>
    <dbReference type="NCBI Taxonomy" id="80883"/>
    <lineage>
        <taxon>Bacteria</taxon>
        <taxon>Pseudomonadati</taxon>
        <taxon>Pseudomonadota</taxon>
        <taxon>Betaproteobacteria</taxon>
        <taxon>Burkholderiales</taxon>
        <taxon>Comamonadaceae</taxon>
        <taxon>Giesbergeria</taxon>
    </lineage>
</organism>
<comment type="caution">
    <text evidence="3">The sequence shown here is derived from an EMBL/GenBank/DDBJ whole genome shotgun (WGS) entry which is preliminary data.</text>
</comment>
<dbReference type="InterPro" id="IPR051910">
    <property type="entry name" value="ComF/GntX_DNA_util-trans"/>
</dbReference>
<reference evidence="4" key="1">
    <citation type="journal article" date="2019" name="Int. J. Syst. Evol. Microbiol.">
        <title>The Global Catalogue of Microorganisms (GCM) 10K type strain sequencing project: providing services to taxonomists for standard genome sequencing and annotation.</title>
        <authorList>
            <consortium name="The Broad Institute Genomics Platform"/>
            <consortium name="The Broad Institute Genome Sequencing Center for Infectious Disease"/>
            <person name="Wu L."/>
            <person name="Ma J."/>
        </authorList>
    </citation>
    <scope>NUCLEOTIDE SEQUENCE [LARGE SCALE GENOMIC DNA]</scope>
    <source>
        <strain evidence="4">CCUG 49452</strain>
    </source>
</reference>
<dbReference type="Proteomes" id="UP001596001">
    <property type="component" value="Unassembled WGS sequence"/>
</dbReference>
<protein>
    <submittedName>
        <fullName evidence="3">ComF family protein</fullName>
    </submittedName>
</protein>
<dbReference type="SUPFAM" id="SSF53271">
    <property type="entry name" value="PRTase-like"/>
    <property type="match status" value="1"/>
</dbReference>
<dbReference type="PANTHER" id="PTHR47505">
    <property type="entry name" value="DNA UTILIZATION PROTEIN YHGH"/>
    <property type="match status" value="1"/>
</dbReference>
<sequence length="238" mass="25856">MTNPLFAKVSTAWHRLLAGVPSQCEVCRAWPAQRICEDCVARFARPRLRCRTCALPVPVGVVQCSHCLRQPPPLDACVAAVDYGFPWEHILGAYKFHGDPGWAGTLGQLLRSTPWAEPVLEAADLVLPLPLSPQRLRHRGFHQTLLLAQVLAADKVDAKLLLRVRNTPAQSGLGRAQRLENLQGAFALAPGRLSDVRGRRVVLLDDVMTTGTTLHTAATVLREAGAEHIAALVVARAA</sequence>
<keyword evidence="4" id="KW-1185">Reference proteome</keyword>
<evidence type="ECO:0000256" key="1">
    <source>
        <dbReference type="ARBA" id="ARBA00008007"/>
    </source>
</evidence>
<proteinExistence type="inferred from homology"/>
<dbReference type="RefSeq" id="WP_382432361.1">
    <property type="nucleotide sequence ID" value="NZ_JBHSHJ010000006.1"/>
</dbReference>
<evidence type="ECO:0000259" key="2">
    <source>
        <dbReference type="Pfam" id="PF00156"/>
    </source>
</evidence>
<evidence type="ECO:0000313" key="4">
    <source>
        <dbReference type="Proteomes" id="UP001596001"/>
    </source>
</evidence>
<dbReference type="CDD" id="cd06223">
    <property type="entry name" value="PRTases_typeI"/>
    <property type="match status" value="1"/>
</dbReference>
<dbReference type="EMBL" id="JBHSHJ010000006">
    <property type="protein sequence ID" value="MFC4789206.1"/>
    <property type="molecule type" value="Genomic_DNA"/>
</dbReference>
<gene>
    <name evidence="3" type="ORF">ACFO6X_09475</name>
</gene>
<dbReference type="InterPro" id="IPR000836">
    <property type="entry name" value="PRTase_dom"/>
</dbReference>
<dbReference type="PANTHER" id="PTHR47505:SF1">
    <property type="entry name" value="DNA UTILIZATION PROTEIN YHGH"/>
    <property type="match status" value="1"/>
</dbReference>
<dbReference type="InterPro" id="IPR029057">
    <property type="entry name" value="PRTase-like"/>
</dbReference>